<gene>
    <name evidence="2" type="ORF">RZS28_18800</name>
</gene>
<dbReference type="RefSeq" id="WP_318655205.1">
    <property type="nucleotide sequence ID" value="NZ_CP136863.1"/>
</dbReference>
<sequence>MPLLPLILSTHASSYCLGSETHKSLDSGSSGSCQFCGLEAENWRERFHLNGDHGDERPTNIAVACVLCHLAQHLERLTIEEEALLIWLPEMTQGALNACMRGVHQTLAAHGEAPHLSRGPKSDHRSVLAAASAYGAFRARAAAAVERLGSTSPAVLGEALLRLSAEDYGRRDKLLAGVRLLPLGRFYRNGEDIYPDLIKQLNEARQTEPGETAGDGVKHGKRR</sequence>
<dbReference type="Proteomes" id="UP001626536">
    <property type="component" value="Plasmid pRX1"/>
</dbReference>
<proteinExistence type="predicted"/>
<evidence type="ECO:0000313" key="3">
    <source>
        <dbReference type="Proteomes" id="UP001626536"/>
    </source>
</evidence>
<organism evidence="2 3">
    <name type="scientific">Methylocapsa polymorpha</name>
    <dbReference type="NCBI Taxonomy" id="3080828"/>
    <lineage>
        <taxon>Bacteria</taxon>
        <taxon>Pseudomonadati</taxon>
        <taxon>Pseudomonadota</taxon>
        <taxon>Alphaproteobacteria</taxon>
        <taxon>Hyphomicrobiales</taxon>
        <taxon>Beijerinckiaceae</taxon>
        <taxon>Methylocapsa</taxon>
    </lineage>
</organism>
<keyword evidence="2" id="KW-0614">Plasmid</keyword>
<reference evidence="2 3" key="1">
    <citation type="submission" date="2023-10" db="EMBL/GenBank/DDBJ databases">
        <title>Novel methanotroph of the genus Methylocapsa from a subarctic wetland.</title>
        <authorList>
            <person name="Belova S.E."/>
            <person name="Oshkin I.Y."/>
            <person name="Miroshnikov K."/>
            <person name="Dedysh S.N."/>
        </authorList>
    </citation>
    <scope>NUCLEOTIDE SEQUENCE [LARGE SCALE GENOMIC DNA]</scope>
    <source>
        <strain evidence="2 3">RX1</strain>
        <plasmid evidence="2 3">pRX1</plasmid>
    </source>
</reference>
<keyword evidence="3" id="KW-1185">Reference proteome</keyword>
<accession>A0ABZ0HWY3</accession>
<dbReference type="EMBL" id="CP136863">
    <property type="protein sequence ID" value="WOJ91779.1"/>
    <property type="molecule type" value="Genomic_DNA"/>
</dbReference>
<protein>
    <recommendedName>
        <fullName evidence="4">HNH endonuclease</fullName>
    </recommendedName>
</protein>
<feature type="region of interest" description="Disordered" evidence="1">
    <location>
        <begin position="204"/>
        <end position="223"/>
    </location>
</feature>
<name>A0ABZ0HWY3_9HYPH</name>
<evidence type="ECO:0000313" key="2">
    <source>
        <dbReference type="EMBL" id="WOJ91779.1"/>
    </source>
</evidence>
<evidence type="ECO:0008006" key="4">
    <source>
        <dbReference type="Google" id="ProtNLM"/>
    </source>
</evidence>
<geneLocation type="plasmid" evidence="2 3">
    <name>pRX1</name>
</geneLocation>
<evidence type="ECO:0000256" key="1">
    <source>
        <dbReference type="SAM" id="MobiDB-lite"/>
    </source>
</evidence>